<dbReference type="Gene3D" id="2.10.109.10">
    <property type="entry name" value="Umud Fragment, subunit A"/>
    <property type="match status" value="1"/>
</dbReference>
<comment type="caution">
    <text evidence="9">The sequence shown here is derived from an EMBL/GenBank/DDBJ whole genome shotgun (WGS) entry which is preliminary data.</text>
</comment>
<comment type="catalytic activity">
    <reaction evidence="1 6">
        <text>Cleavage of hydrophobic, N-terminal signal or leader sequences from secreted and periplasmic proteins.</text>
        <dbReference type="EC" id="3.4.21.89"/>
    </reaction>
</comment>
<sequence length="229" mass="24013">MLTGRTAPTSPRPAMPDRSPASPLRRAVVVLIAVAVTIALVRALIVQSFVVPTGSMEPTVQIGDRVLVSRLSYTFGDIHRGDVIVFNGSGVFDAEDDGPDTLLGSVGRGLASVFSMPVGSHDYVKRVIGLPGDHVACCDSQGRLTVNGTAIDEAYVAEGNLPSEVAFDIEVPQDRLWVMGDHRSESADSRAHLGSPGGGTVPVDRVIGKVAGIYWPVSRIGGLDDGSGR</sequence>
<proteinExistence type="inferred from homology"/>
<name>A0ABP6Z4W1_9ACTN</name>
<evidence type="ECO:0000256" key="7">
    <source>
        <dbReference type="SAM" id="MobiDB-lite"/>
    </source>
</evidence>
<evidence type="ECO:0000256" key="2">
    <source>
        <dbReference type="ARBA" id="ARBA00004401"/>
    </source>
</evidence>
<keyword evidence="10" id="KW-1185">Reference proteome</keyword>
<evidence type="ECO:0000256" key="5">
    <source>
        <dbReference type="ARBA" id="ARBA00022801"/>
    </source>
</evidence>
<comment type="similarity">
    <text evidence="3 6">Belongs to the peptidase S26 family.</text>
</comment>
<dbReference type="PRINTS" id="PR00727">
    <property type="entry name" value="LEADERPTASE"/>
</dbReference>
<protein>
    <recommendedName>
        <fullName evidence="4 6">Signal peptidase I</fullName>
        <ecNumber evidence="4 6">3.4.21.89</ecNumber>
    </recommendedName>
</protein>
<evidence type="ECO:0000256" key="4">
    <source>
        <dbReference type="ARBA" id="ARBA00013208"/>
    </source>
</evidence>
<dbReference type="EC" id="3.4.21.89" evidence="4 6"/>
<dbReference type="Proteomes" id="UP001501074">
    <property type="component" value="Unassembled WGS sequence"/>
</dbReference>
<evidence type="ECO:0000259" key="8">
    <source>
        <dbReference type="Pfam" id="PF10502"/>
    </source>
</evidence>
<feature type="region of interest" description="Disordered" evidence="7">
    <location>
        <begin position="1"/>
        <end position="20"/>
    </location>
</feature>
<dbReference type="InterPro" id="IPR019533">
    <property type="entry name" value="Peptidase_S26"/>
</dbReference>
<dbReference type="InterPro" id="IPR036286">
    <property type="entry name" value="LexA/Signal_pep-like_sf"/>
</dbReference>
<dbReference type="Pfam" id="PF10502">
    <property type="entry name" value="Peptidase_S26"/>
    <property type="match status" value="1"/>
</dbReference>
<dbReference type="PANTHER" id="PTHR43390">
    <property type="entry name" value="SIGNAL PEPTIDASE I"/>
    <property type="match status" value="1"/>
</dbReference>
<dbReference type="PANTHER" id="PTHR43390:SF1">
    <property type="entry name" value="CHLOROPLAST PROCESSING PEPTIDASE"/>
    <property type="match status" value="1"/>
</dbReference>
<feature type="domain" description="Peptidase S26" evidence="8">
    <location>
        <begin position="27"/>
        <end position="215"/>
    </location>
</feature>
<comment type="subcellular location">
    <subcellularLocation>
        <location evidence="2">Cell membrane</location>
        <topology evidence="2">Single-pass type II membrane protein</topology>
    </subcellularLocation>
    <subcellularLocation>
        <location evidence="6">Membrane</location>
        <topology evidence="6">Single-pass type II membrane protein</topology>
    </subcellularLocation>
</comment>
<dbReference type="InterPro" id="IPR000223">
    <property type="entry name" value="Pept_S26A_signal_pept_1"/>
</dbReference>
<dbReference type="RefSeq" id="WP_231487427.1">
    <property type="nucleotide sequence ID" value="NZ_BAAAZO010000001.1"/>
</dbReference>
<dbReference type="NCBIfam" id="TIGR02227">
    <property type="entry name" value="sigpep_I_bact"/>
    <property type="match status" value="1"/>
</dbReference>
<keyword evidence="6" id="KW-0645">Protease</keyword>
<evidence type="ECO:0000256" key="1">
    <source>
        <dbReference type="ARBA" id="ARBA00000677"/>
    </source>
</evidence>
<evidence type="ECO:0000256" key="6">
    <source>
        <dbReference type="RuleBase" id="RU362042"/>
    </source>
</evidence>
<organism evidence="9 10">
    <name type="scientific">Kineosporia mesophila</name>
    <dbReference type="NCBI Taxonomy" id="566012"/>
    <lineage>
        <taxon>Bacteria</taxon>
        <taxon>Bacillati</taxon>
        <taxon>Actinomycetota</taxon>
        <taxon>Actinomycetes</taxon>
        <taxon>Kineosporiales</taxon>
        <taxon>Kineosporiaceae</taxon>
        <taxon>Kineosporia</taxon>
    </lineage>
</organism>
<evidence type="ECO:0000313" key="10">
    <source>
        <dbReference type="Proteomes" id="UP001501074"/>
    </source>
</evidence>
<dbReference type="CDD" id="cd06530">
    <property type="entry name" value="S26_SPase_I"/>
    <property type="match status" value="1"/>
</dbReference>
<accession>A0ABP6Z4W1</accession>
<reference evidence="10" key="1">
    <citation type="journal article" date="2019" name="Int. J. Syst. Evol. Microbiol.">
        <title>The Global Catalogue of Microorganisms (GCM) 10K type strain sequencing project: providing services to taxonomists for standard genome sequencing and annotation.</title>
        <authorList>
            <consortium name="The Broad Institute Genomics Platform"/>
            <consortium name="The Broad Institute Genome Sequencing Center for Infectious Disease"/>
            <person name="Wu L."/>
            <person name="Ma J."/>
        </authorList>
    </citation>
    <scope>NUCLEOTIDE SEQUENCE [LARGE SCALE GENOMIC DNA]</scope>
    <source>
        <strain evidence="10">JCM 16902</strain>
    </source>
</reference>
<dbReference type="InterPro" id="IPR019758">
    <property type="entry name" value="Pept_S26A_signal_pept_1_CS"/>
</dbReference>
<evidence type="ECO:0000256" key="3">
    <source>
        <dbReference type="ARBA" id="ARBA00009370"/>
    </source>
</evidence>
<dbReference type="EMBL" id="BAAAZO010000001">
    <property type="protein sequence ID" value="GAA3596077.1"/>
    <property type="molecule type" value="Genomic_DNA"/>
</dbReference>
<keyword evidence="5 6" id="KW-0378">Hydrolase</keyword>
<gene>
    <name evidence="9" type="ORF">GCM10022223_09080</name>
</gene>
<dbReference type="SUPFAM" id="SSF51306">
    <property type="entry name" value="LexA/Signal peptidase"/>
    <property type="match status" value="1"/>
</dbReference>
<evidence type="ECO:0000313" key="9">
    <source>
        <dbReference type="EMBL" id="GAA3596077.1"/>
    </source>
</evidence>
<dbReference type="PROSITE" id="PS00761">
    <property type="entry name" value="SPASE_I_3"/>
    <property type="match status" value="1"/>
</dbReference>